<reference evidence="4" key="2">
    <citation type="journal article" date="2015" name="Data Brief">
        <title>Shoot transcriptome of the giant reed, Arundo donax.</title>
        <authorList>
            <person name="Barrero R.A."/>
            <person name="Guerrero F.D."/>
            <person name="Moolhuijzen P."/>
            <person name="Goolsby J.A."/>
            <person name="Tidwell J."/>
            <person name="Bellgard S.E."/>
            <person name="Bellgard M.I."/>
        </authorList>
    </citation>
    <scope>NUCLEOTIDE SEQUENCE</scope>
    <source>
        <tissue evidence="4">Shoot tissue taken approximately 20 cm above the soil surface</tissue>
    </source>
</reference>
<evidence type="ECO:0000256" key="2">
    <source>
        <dbReference type="ARBA" id="ARBA00022801"/>
    </source>
</evidence>
<keyword evidence="3" id="KW-0732">Signal</keyword>
<dbReference type="AlphaFoldDB" id="A0A0A9D6D4"/>
<evidence type="ECO:0000313" key="4">
    <source>
        <dbReference type="EMBL" id="JAD82263.1"/>
    </source>
</evidence>
<evidence type="ECO:0000256" key="1">
    <source>
        <dbReference type="ARBA" id="ARBA00009283"/>
    </source>
</evidence>
<name>A0A0A9D6D4_ARUDO</name>
<dbReference type="PANTHER" id="PTHR11782:SF82">
    <property type="entry name" value="APYRASE 3-RELATED"/>
    <property type="match status" value="1"/>
</dbReference>
<dbReference type="GO" id="GO:0016020">
    <property type="term" value="C:membrane"/>
    <property type="evidence" value="ECO:0007669"/>
    <property type="project" value="TreeGrafter"/>
</dbReference>
<reference evidence="4" key="1">
    <citation type="submission" date="2014-09" db="EMBL/GenBank/DDBJ databases">
        <authorList>
            <person name="Magalhaes I.L.F."/>
            <person name="Oliveira U."/>
            <person name="Santos F.R."/>
            <person name="Vidigal T.H.D.A."/>
            <person name="Brescovit A.D."/>
            <person name="Santos A.J."/>
        </authorList>
    </citation>
    <scope>NUCLEOTIDE SEQUENCE</scope>
    <source>
        <tissue evidence="4">Shoot tissue taken approximately 20 cm above the soil surface</tissue>
    </source>
</reference>
<organism evidence="4">
    <name type="scientific">Arundo donax</name>
    <name type="common">Giant reed</name>
    <name type="synonym">Donax arundinaceus</name>
    <dbReference type="NCBI Taxonomy" id="35708"/>
    <lineage>
        <taxon>Eukaryota</taxon>
        <taxon>Viridiplantae</taxon>
        <taxon>Streptophyta</taxon>
        <taxon>Embryophyta</taxon>
        <taxon>Tracheophyta</taxon>
        <taxon>Spermatophyta</taxon>
        <taxon>Magnoliopsida</taxon>
        <taxon>Liliopsida</taxon>
        <taxon>Poales</taxon>
        <taxon>Poaceae</taxon>
        <taxon>PACMAD clade</taxon>
        <taxon>Arundinoideae</taxon>
        <taxon>Arundineae</taxon>
        <taxon>Arundo</taxon>
    </lineage>
</organism>
<keyword evidence="2" id="KW-0378">Hydrolase</keyword>
<dbReference type="PANTHER" id="PTHR11782">
    <property type="entry name" value="ADENOSINE/GUANOSINE DIPHOSPHATASE"/>
    <property type="match status" value="1"/>
</dbReference>
<proteinExistence type="inferred from homology"/>
<dbReference type="Gene3D" id="3.30.420.40">
    <property type="match status" value="1"/>
</dbReference>
<protein>
    <submittedName>
        <fullName evidence="4">Uncharacterized protein</fullName>
    </submittedName>
</protein>
<sequence>MARLAGLAALLLVLHLSSAGSSVVVGRKGSMVDDEPAKKENAAPGSVGRYAVIFDAGSTGSRVHGFKFDKKMGLLEIGDDIEFFIKVKPGLSSYAGRPQEAANSMLPLLEKATATVPRWLQKNTLLKLGVAVIYKAKD</sequence>
<dbReference type="Pfam" id="PF01150">
    <property type="entry name" value="GDA1_CD39"/>
    <property type="match status" value="1"/>
</dbReference>
<feature type="signal peptide" evidence="3">
    <location>
        <begin position="1"/>
        <end position="19"/>
    </location>
</feature>
<comment type="similarity">
    <text evidence="1">Belongs to the GDA1/CD39 NTPase family.</text>
</comment>
<accession>A0A0A9D6D4</accession>
<feature type="chain" id="PRO_5002046297" evidence="3">
    <location>
        <begin position="20"/>
        <end position="138"/>
    </location>
</feature>
<dbReference type="GO" id="GO:0017110">
    <property type="term" value="F:nucleoside diphosphate phosphatase activity"/>
    <property type="evidence" value="ECO:0007669"/>
    <property type="project" value="TreeGrafter"/>
</dbReference>
<evidence type="ECO:0000256" key="3">
    <source>
        <dbReference type="SAM" id="SignalP"/>
    </source>
</evidence>
<dbReference type="InterPro" id="IPR000407">
    <property type="entry name" value="GDA1_CD39_NTPase"/>
</dbReference>
<dbReference type="EMBL" id="GBRH01215632">
    <property type="protein sequence ID" value="JAD82263.1"/>
    <property type="molecule type" value="Transcribed_RNA"/>
</dbReference>
<dbReference type="GO" id="GO:0009134">
    <property type="term" value="P:nucleoside diphosphate catabolic process"/>
    <property type="evidence" value="ECO:0007669"/>
    <property type="project" value="TreeGrafter"/>
</dbReference>